<dbReference type="RefSeq" id="WP_002597393.1">
    <property type="nucleotide sequence ID" value="NZ_KB850956.1"/>
</dbReference>
<dbReference type="AlphaFoldDB" id="N9Y1G0"/>
<dbReference type="PATRIC" id="fig|999411.4.peg.866"/>
<proteinExistence type="predicted"/>
<evidence type="ECO:0000313" key="1">
    <source>
        <dbReference type="EMBL" id="ENZ01657.1"/>
    </source>
</evidence>
<comment type="caution">
    <text evidence="1">The sequence shown here is derived from an EMBL/GenBank/DDBJ whole genome shotgun (WGS) entry which is preliminary data.</text>
</comment>
<dbReference type="Proteomes" id="UP000013097">
    <property type="component" value="Unassembled WGS sequence"/>
</dbReference>
<dbReference type="Pfam" id="PF07083">
    <property type="entry name" value="DUF1351"/>
    <property type="match status" value="1"/>
</dbReference>
<reference evidence="1 2" key="1">
    <citation type="submission" date="2013-01" db="EMBL/GenBank/DDBJ databases">
        <title>The Genome Sequence of Clostridium colicanis 209318.</title>
        <authorList>
            <consortium name="The Broad Institute Genome Sequencing Platform"/>
            <person name="Earl A."/>
            <person name="Ward D."/>
            <person name="Feldgarden M."/>
            <person name="Gevers D."/>
            <person name="Courvalin P."/>
            <person name="Lambert T."/>
            <person name="Walker B."/>
            <person name="Young S.K."/>
            <person name="Zeng Q."/>
            <person name="Gargeya S."/>
            <person name="Fitzgerald M."/>
            <person name="Haas B."/>
            <person name="Abouelleil A."/>
            <person name="Alvarado L."/>
            <person name="Arachchi H.M."/>
            <person name="Berlin A.M."/>
            <person name="Chapman S.B."/>
            <person name="Dewar J."/>
            <person name="Goldberg J."/>
            <person name="Griggs A."/>
            <person name="Gujja S."/>
            <person name="Hansen M."/>
            <person name="Howarth C."/>
            <person name="Imamovic A."/>
            <person name="Larimer J."/>
            <person name="McCowan C."/>
            <person name="Murphy C."/>
            <person name="Neiman D."/>
            <person name="Pearson M."/>
            <person name="Priest M."/>
            <person name="Roberts A."/>
            <person name="Saif S."/>
            <person name="Shea T."/>
            <person name="Sisk P."/>
            <person name="Sykes S."/>
            <person name="Wortman J."/>
            <person name="Nusbaum C."/>
            <person name="Birren B."/>
        </authorList>
    </citation>
    <scope>NUCLEOTIDE SEQUENCE [LARGE SCALE GENOMIC DNA]</scope>
    <source>
        <strain evidence="1 2">209318</strain>
    </source>
</reference>
<dbReference type="HOGENOM" id="CLU_1458895_0_0_9"/>
<evidence type="ECO:0000313" key="2">
    <source>
        <dbReference type="Proteomes" id="UP000013097"/>
    </source>
</evidence>
<gene>
    <name evidence="1" type="ORF">HMPREF1092_00891</name>
</gene>
<dbReference type="EMBL" id="AGYT01000008">
    <property type="protein sequence ID" value="ENZ01657.1"/>
    <property type="molecule type" value="Genomic_DNA"/>
</dbReference>
<protein>
    <submittedName>
        <fullName evidence="1">Uncharacterized protein</fullName>
    </submittedName>
</protein>
<organism evidence="1 2">
    <name type="scientific">Clostridium thermobutyricum</name>
    <dbReference type="NCBI Taxonomy" id="29372"/>
    <lineage>
        <taxon>Bacteria</taxon>
        <taxon>Bacillati</taxon>
        <taxon>Bacillota</taxon>
        <taxon>Clostridia</taxon>
        <taxon>Eubacteriales</taxon>
        <taxon>Clostridiaceae</taxon>
        <taxon>Clostridium</taxon>
    </lineage>
</organism>
<dbReference type="InterPro" id="IPR009785">
    <property type="entry name" value="Prophage_Lj928_Orf309"/>
</dbReference>
<name>N9Y1G0_9CLOT</name>
<accession>N9Y1G0</accession>
<keyword evidence="2" id="KW-1185">Reference proteome</keyword>
<sequence length="185" mass="22216">MEQLIVRENNIRDLLDELNKYKGIVPTGDKQDLKNERAKLNKLNKSVKVLEQAEIKKIKDKYIDIYEKVKEVKAPIENLIFNIEEKEKKEKVDKIQKYIRENYESIEHRITIQLDYLKSAMSMKKIKEYIDLQVKNIKEREEKLSHIYQTDLRITGDIEKLNLLKEFLVNNNIKFKDFGMKEIEE</sequence>